<dbReference type="InterPro" id="IPR036388">
    <property type="entry name" value="WH-like_DNA-bd_sf"/>
</dbReference>
<reference evidence="3 4" key="1">
    <citation type="submission" date="2017-07" db="EMBL/GenBank/DDBJ databases">
        <title>Genome sequencing and assembly of Paenibacillus rigui.</title>
        <authorList>
            <person name="Mayilraj S."/>
        </authorList>
    </citation>
    <scope>NUCLEOTIDE SEQUENCE [LARGE SCALE GENOMIC DNA]</scope>
    <source>
        <strain evidence="3 4">JCM 16352</strain>
    </source>
</reference>
<dbReference type="InterPro" id="IPR048846">
    <property type="entry name" value="PaaX-like_central"/>
</dbReference>
<gene>
    <name evidence="3" type="ORF">CF651_28520</name>
</gene>
<evidence type="ECO:0000259" key="2">
    <source>
        <dbReference type="Pfam" id="PF20803"/>
    </source>
</evidence>
<evidence type="ECO:0000313" key="3">
    <source>
        <dbReference type="EMBL" id="OXM82953.1"/>
    </source>
</evidence>
<dbReference type="PANTHER" id="PTHR30319:SF1">
    <property type="entry name" value="TRANSCRIPTIONAL REPRESSOR PAAX"/>
    <property type="match status" value="1"/>
</dbReference>
<dbReference type="Gene3D" id="1.20.58.1460">
    <property type="match status" value="1"/>
</dbReference>
<dbReference type="Gene3D" id="1.10.10.10">
    <property type="entry name" value="Winged helix-like DNA-binding domain superfamily/Winged helix DNA-binding domain"/>
    <property type="match status" value="1"/>
</dbReference>
<dbReference type="PANTHER" id="PTHR30319">
    <property type="entry name" value="PHENYLACETIC ACID REGULATOR-RELATED TRANSCRIPTIONAL REPRESSOR"/>
    <property type="match status" value="1"/>
</dbReference>
<feature type="domain" description="Transcriptional repressor PaaX-like C-terminal" evidence="1">
    <location>
        <begin position="175"/>
        <end position="250"/>
    </location>
</feature>
<dbReference type="Pfam" id="PF20803">
    <property type="entry name" value="PaaX_M"/>
    <property type="match status" value="1"/>
</dbReference>
<dbReference type="SUPFAM" id="SSF46785">
    <property type="entry name" value="Winged helix' DNA-binding domain"/>
    <property type="match status" value="1"/>
</dbReference>
<dbReference type="Gene3D" id="3.30.70.2650">
    <property type="match status" value="1"/>
</dbReference>
<dbReference type="AlphaFoldDB" id="A0A229UHV4"/>
<dbReference type="PIRSF" id="PIRSF020623">
    <property type="entry name" value="PaaX"/>
    <property type="match status" value="1"/>
</dbReference>
<dbReference type="InterPro" id="IPR013225">
    <property type="entry name" value="PaaX_C"/>
</dbReference>
<sequence>MLSIEKQLLFLLSRTESMESQELIRIYEKRNYSAPYIRNALSRLKKEGYAITPSRSSYRITDAGRSFIQSINLKPRLYDDHWDHMWHLVMLEIPESERKKRDQFRTDITQVGFGLLYNSVYISPWSYDSEVLQLIDKHQLDKRVTIFRGTLPHQPITPEQASRIWQLPQVEQMYREQWQTFTGQFQPAMQKALHSHAEPLELFTLYLHLGEMISGLYLVDPMLPESLLPPQWEGKKILQTLQQHLAELVQAIPSDSFYASFLDKA</sequence>
<organism evidence="3 4">
    <name type="scientific">Paenibacillus rigui</name>
    <dbReference type="NCBI Taxonomy" id="554312"/>
    <lineage>
        <taxon>Bacteria</taxon>
        <taxon>Bacillati</taxon>
        <taxon>Bacillota</taxon>
        <taxon>Bacilli</taxon>
        <taxon>Bacillales</taxon>
        <taxon>Paenibacillaceae</taxon>
        <taxon>Paenibacillus</taxon>
    </lineage>
</organism>
<dbReference type="RefSeq" id="WP_094018256.1">
    <property type="nucleotide sequence ID" value="NZ_NMQW01000053.1"/>
</dbReference>
<keyword evidence="4" id="KW-1185">Reference proteome</keyword>
<feature type="domain" description="Transcriptional repressor PaaX-like central Cas2-like" evidence="2">
    <location>
        <begin position="80"/>
        <end position="154"/>
    </location>
</feature>
<comment type="caution">
    <text evidence="3">The sequence shown here is derived from an EMBL/GenBank/DDBJ whole genome shotgun (WGS) entry which is preliminary data.</text>
</comment>
<evidence type="ECO:0000259" key="1">
    <source>
        <dbReference type="Pfam" id="PF08223"/>
    </source>
</evidence>
<name>A0A229UHV4_9BACL</name>
<protein>
    <submittedName>
        <fullName evidence="3">PaaX family transcriptional regulator</fullName>
    </submittedName>
</protein>
<dbReference type="Pfam" id="PF08223">
    <property type="entry name" value="PaaX_C"/>
    <property type="match status" value="1"/>
</dbReference>
<proteinExistence type="predicted"/>
<dbReference type="OrthoDB" id="2270427at2"/>
<dbReference type="Proteomes" id="UP000215509">
    <property type="component" value="Unassembled WGS sequence"/>
</dbReference>
<dbReference type="EMBL" id="NMQW01000053">
    <property type="protein sequence ID" value="OXM82953.1"/>
    <property type="molecule type" value="Genomic_DNA"/>
</dbReference>
<accession>A0A229UHV4</accession>
<dbReference type="GO" id="GO:0006351">
    <property type="term" value="P:DNA-templated transcription"/>
    <property type="evidence" value="ECO:0007669"/>
    <property type="project" value="InterPro"/>
</dbReference>
<evidence type="ECO:0000313" key="4">
    <source>
        <dbReference type="Proteomes" id="UP000215509"/>
    </source>
</evidence>
<dbReference type="InterPro" id="IPR036390">
    <property type="entry name" value="WH_DNA-bd_sf"/>
</dbReference>
<dbReference type="InterPro" id="IPR011965">
    <property type="entry name" value="PaaX_trns_reg"/>
</dbReference>